<feature type="binding site" evidence="5">
    <location>
        <position position="48"/>
    </location>
    <ligand>
        <name>Fe cation</name>
        <dbReference type="ChEBI" id="CHEBI:24875"/>
        <label>1</label>
    </ligand>
</feature>
<comment type="catalytic activity">
    <reaction evidence="1">
        <text>a phosphate monoester + H2O = an alcohol + phosphate</text>
        <dbReference type="Rhea" id="RHEA:15017"/>
        <dbReference type="ChEBI" id="CHEBI:15377"/>
        <dbReference type="ChEBI" id="CHEBI:30879"/>
        <dbReference type="ChEBI" id="CHEBI:43474"/>
        <dbReference type="ChEBI" id="CHEBI:67140"/>
        <dbReference type="EC" id="3.1.3.2"/>
    </reaction>
</comment>
<dbReference type="CDD" id="cd07378">
    <property type="entry name" value="MPP_ACP5"/>
    <property type="match status" value="1"/>
</dbReference>
<comment type="cofactor">
    <cofactor evidence="5">
        <name>Fe cation</name>
        <dbReference type="ChEBI" id="CHEBI:24875"/>
    </cofactor>
    <text evidence="5">Binds 2 iron ions per subunit.</text>
</comment>
<evidence type="ECO:0000256" key="1">
    <source>
        <dbReference type="ARBA" id="ARBA00000032"/>
    </source>
</evidence>
<dbReference type="GO" id="GO:0046872">
    <property type="term" value="F:metal ion binding"/>
    <property type="evidence" value="ECO:0007669"/>
    <property type="project" value="UniProtKB-KW"/>
</dbReference>
<feature type="domain" description="Calcineurin-like phosphoesterase" evidence="6">
    <location>
        <begin position="6"/>
        <end position="211"/>
    </location>
</feature>
<evidence type="ECO:0000256" key="3">
    <source>
        <dbReference type="ARBA" id="ARBA00022729"/>
    </source>
</evidence>
<evidence type="ECO:0000256" key="4">
    <source>
        <dbReference type="ARBA" id="ARBA00022801"/>
    </source>
</evidence>
<evidence type="ECO:0000256" key="5">
    <source>
        <dbReference type="PIRSR" id="PIRSR000898-1"/>
    </source>
</evidence>
<feature type="binding site" evidence="5">
    <location>
        <position position="172"/>
    </location>
    <ligand>
        <name>Fe cation</name>
        <dbReference type="ChEBI" id="CHEBI:24875"/>
        <label>2</label>
    </ligand>
</feature>
<feature type="binding site" evidence="5">
    <location>
        <position position="45"/>
    </location>
    <ligand>
        <name>Fe cation</name>
        <dbReference type="ChEBI" id="CHEBI:24875"/>
        <label>1</label>
    </ligand>
</feature>
<dbReference type="PIRSF" id="PIRSF000898">
    <property type="entry name" value="Acid_Ptase_5"/>
    <property type="match status" value="1"/>
</dbReference>
<dbReference type="PANTHER" id="PTHR10161:SF14">
    <property type="entry name" value="TARTRATE-RESISTANT ACID PHOSPHATASE TYPE 5"/>
    <property type="match status" value="1"/>
</dbReference>
<keyword evidence="5" id="KW-0408">Iron</keyword>
<dbReference type="InterPro" id="IPR024927">
    <property type="entry name" value="Acid_PPase"/>
</dbReference>
<dbReference type="Gene3D" id="3.60.21.10">
    <property type="match status" value="1"/>
</dbReference>
<dbReference type="InterPro" id="IPR051558">
    <property type="entry name" value="Metallophosphoesterase_PAP"/>
</dbReference>
<name>A0AA49GM07_9BACT</name>
<dbReference type="GO" id="GO:0003993">
    <property type="term" value="F:acid phosphatase activity"/>
    <property type="evidence" value="ECO:0007669"/>
    <property type="project" value="UniProtKB-EC"/>
</dbReference>
<protein>
    <recommendedName>
        <fullName evidence="2">acid phosphatase</fullName>
        <ecNumber evidence="2">3.1.3.2</ecNumber>
    </recommendedName>
</protein>
<keyword evidence="3" id="KW-0732">Signal</keyword>
<reference evidence="7" key="1">
    <citation type="journal article" date="2023" name="Comput. Struct. Biotechnol. J.">
        <title>Discovery of a novel marine Bacteroidetes with a rich repertoire of carbohydrate-active enzymes.</title>
        <authorList>
            <person name="Chen B."/>
            <person name="Liu G."/>
            <person name="Chen Q."/>
            <person name="Wang H."/>
            <person name="Liu L."/>
            <person name="Tang K."/>
        </authorList>
    </citation>
    <scope>NUCLEOTIDE SEQUENCE</scope>
    <source>
        <strain evidence="7">TK19036</strain>
    </source>
</reference>
<dbReference type="EC" id="3.1.3.2" evidence="2"/>
<keyword evidence="4" id="KW-0378">Hydrolase</keyword>
<dbReference type="AlphaFoldDB" id="A0AA49GM07"/>
<feature type="binding site" evidence="5">
    <location>
        <position position="12"/>
    </location>
    <ligand>
        <name>Fe cation</name>
        <dbReference type="ChEBI" id="CHEBI:24875"/>
        <label>1</label>
    </ligand>
</feature>
<keyword evidence="5" id="KW-0479">Metal-binding</keyword>
<proteinExistence type="predicted"/>
<gene>
    <name evidence="7" type="ORF">K4G66_30150</name>
</gene>
<sequence>MDGSLQFMVIGDWGRRGQFRQIETAEQMARVAKKTLSDFVISTGDNFYDAGVESLEDSNWRESFEDIYHQDSLQIPWYVVLGNHDYDGSVRAQIDYSLISQRWNLPDRYYSLHQYLDQEEVLFLFTDTSPFIQEYYEMGKSEIMAQDKYRQLEWLERELAQSSAKWKIVIGHHPAFSSSPYHGNADELIDAFVPLFKEYEVDLYLSGHEHDLQLHKPLGNTYYLVSGAGSEMRDTGRYDITRFSSSQNGFALVSIEDNELSIRFIDYLGKDLFRENISKQTALRN</sequence>
<accession>A0AA49GM07</accession>
<dbReference type="InterPro" id="IPR004843">
    <property type="entry name" value="Calcineurin-like_PHP"/>
</dbReference>
<dbReference type="InterPro" id="IPR029052">
    <property type="entry name" value="Metallo-depent_PP-like"/>
</dbReference>
<dbReference type="SUPFAM" id="SSF56300">
    <property type="entry name" value="Metallo-dependent phosphatases"/>
    <property type="match status" value="1"/>
</dbReference>
<evidence type="ECO:0000256" key="2">
    <source>
        <dbReference type="ARBA" id="ARBA00012646"/>
    </source>
</evidence>
<dbReference type="PANTHER" id="PTHR10161">
    <property type="entry name" value="TARTRATE-RESISTANT ACID PHOSPHATASE TYPE 5"/>
    <property type="match status" value="1"/>
</dbReference>
<feature type="binding site" evidence="5">
    <location>
        <position position="83"/>
    </location>
    <ligand>
        <name>Fe cation</name>
        <dbReference type="ChEBI" id="CHEBI:24875"/>
        <label>2</label>
    </ligand>
</feature>
<feature type="binding site" evidence="5">
    <location>
        <position position="45"/>
    </location>
    <ligand>
        <name>Fe cation</name>
        <dbReference type="ChEBI" id="CHEBI:24875"/>
        <label>2</label>
    </ligand>
</feature>
<feature type="binding site" evidence="5">
    <location>
        <position position="208"/>
    </location>
    <ligand>
        <name>Fe cation</name>
        <dbReference type="ChEBI" id="CHEBI:24875"/>
        <label>2</label>
    </ligand>
</feature>
<dbReference type="EMBL" id="CP120682">
    <property type="protein sequence ID" value="WKN36628.1"/>
    <property type="molecule type" value="Genomic_DNA"/>
</dbReference>
<reference evidence="7" key="2">
    <citation type="journal article" date="2024" name="Antonie Van Leeuwenhoek">
        <title>Roseihalotalea indica gen. nov., sp. nov., a halophilic Bacteroidetes from mesopelagic Southwest Indian Ocean with higher carbohydrate metabolic potential.</title>
        <authorList>
            <person name="Chen B."/>
            <person name="Zhang M."/>
            <person name="Lin D."/>
            <person name="Ye J."/>
            <person name="Tang K."/>
        </authorList>
    </citation>
    <scope>NUCLEOTIDE SEQUENCE</scope>
    <source>
        <strain evidence="7">TK19036</strain>
    </source>
</reference>
<evidence type="ECO:0000313" key="7">
    <source>
        <dbReference type="EMBL" id="WKN36628.1"/>
    </source>
</evidence>
<evidence type="ECO:0000259" key="6">
    <source>
        <dbReference type="Pfam" id="PF00149"/>
    </source>
</evidence>
<feature type="binding site" evidence="5">
    <location>
        <position position="210"/>
    </location>
    <ligand>
        <name>Fe cation</name>
        <dbReference type="ChEBI" id="CHEBI:24875"/>
        <label>1</label>
    </ligand>
</feature>
<dbReference type="Pfam" id="PF00149">
    <property type="entry name" value="Metallophos"/>
    <property type="match status" value="1"/>
</dbReference>
<organism evidence="7">
    <name type="scientific">Roseihalotalea indica</name>
    <dbReference type="NCBI Taxonomy" id="2867963"/>
    <lineage>
        <taxon>Bacteria</taxon>
        <taxon>Pseudomonadati</taxon>
        <taxon>Bacteroidota</taxon>
        <taxon>Cytophagia</taxon>
        <taxon>Cytophagales</taxon>
        <taxon>Catalimonadaceae</taxon>
        <taxon>Roseihalotalea</taxon>
    </lineage>
</organism>